<dbReference type="RefSeq" id="WP_166672445.1">
    <property type="nucleotide sequence ID" value="NZ_JANTPK010000005.1"/>
</dbReference>
<evidence type="ECO:0000313" key="1">
    <source>
        <dbReference type="EMBL" id="RBP95744.1"/>
    </source>
</evidence>
<comment type="caution">
    <text evidence="1">The sequence shown here is derived from an EMBL/GenBank/DDBJ whole genome shotgun (WGS) entry which is preliminary data.</text>
</comment>
<gene>
    <name evidence="1" type="ORF">DFO70_10269</name>
</gene>
<dbReference type="AlphaFoldDB" id="A0A366K234"/>
<protein>
    <submittedName>
        <fullName evidence="1">Uncharacterized protein</fullName>
    </submittedName>
</protein>
<dbReference type="EMBL" id="QNSF01000002">
    <property type="protein sequence ID" value="RBP95744.1"/>
    <property type="molecule type" value="Genomic_DNA"/>
</dbReference>
<dbReference type="Proteomes" id="UP000252731">
    <property type="component" value="Unassembled WGS sequence"/>
</dbReference>
<evidence type="ECO:0000313" key="2">
    <source>
        <dbReference type="Proteomes" id="UP000252731"/>
    </source>
</evidence>
<accession>A0A366K234</accession>
<reference evidence="1 2" key="1">
    <citation type="submission" date="2018-06" db="EMBL/GenBank/DDBJ databases">
        <title>Freshwater and sediment microbial communities from various areas in North America, analyzing microbe dynamics in response to fracking.</title>
        <authorList>
            <person name="Lamendella R."/>
        </authorList>
    </citation>
    <scope>NUCLEOTIDE SEQUENCE [LARGE SCALE GENOMIC DNA]</scope>
    <source>
        <strain evidence="1 2">14_TX</strain>
    </source>
</reference>
<organism evidence="1 2">
    <name type="scientific">Cytobacillus firmus</name>
    <name type="common">Bacillus firmus</name>
    <dbReference type="NCBI Taxonomy" id="1399"/>
    <lineage>
        <taxon>Bacteria</taxon>
        <taxon>Bacillati</taxon>
        <taxon>Bacillota</taxon>
        <taxon>Bacilli</taxon>
        <taxon>Bacillales</taxon>
        <taxon>Bacillaceae</taxon>
        <taxon>Cytobacillus</taxon>
    </lineage>
</organism>
<proteinExistence type="predicted"/>
<sequence length="45" mass="5228">METKNTIDLARRIIELDLLRDQLWESLTAAAGDHAYEILRNEQNS</sequence>
<name>A0A366K234_CYTFI</name>
<keyword evidence="2" id="KW-1185">Reference proteome</keyword>